<feature type="transmembrane region" description="Helical" evidence="6">
    <location>
        <begin position="45"/>
        <end position="62"/>
    </location>
</feature>
<sequence length="400" mass="43671">MHRKTNFLIFLLAISCGSLVANLYYTQPIIEFISKDLHMSSHLSGLLTTLTQVGYGLGLFFLVPMADLIKSKKIIVTLLGITIIASAFAAIATNEMLFLFLTGLIGISACAAQILVPIAARIAPRQEIGNYVGKVMSGLLIGIMIARPLSIEITNWFGWRTVFLFSTILLLIILLLVTKFLPNFDVESENLTYSKLIVSMVEILKNTSPLKQRGFYHACLFATFSLYWTVVPILLRSLDFTNTEIALFGFVSIAGALLTSTFGKLADKGYIYSLTNVSMICVILSVGILFFVKSHSLLTIVILIISGIILDIGVSGNLIAGQKVIYSLSASHRNRLNGLYMTMFFFGGALGSFIGSYSYFQFNAATALSIGIAFPLLALLAHLVNGKEGRQLKQENKGSA</sequence>
<dbReference type="InterPro" id="IPR036259">
    <property type="entry name" value="MFS_trans_sf"/>
</dbReference>
<evidence type="ECO:0000256" key="1">
    <source>
        <dbReference type="ARBA" id="ARBA00004651"/>
    </source>
</evidence>
<keyword evidence="2" id="KW-0813">Transport</keyword>
<proteinExistence type="predicted"/>
<dbReference type="CDD" id="cd17324">
    <property type="entry name" value="MFS_NepI_like"/>
    <property type="match status" value="1"/>
</dbReference>
<dbReference type="Proteomes" id="UP000440978">
    <property type="component" value="Unassembled WGS sequence"/>
</dbReference>
<keyword evidence="3 6" id="KW-0812">Transmembrane</keyword>
<keyword evidence="5 6" id="KW-0472">Membrane</keyword>
<dbReference type="InterPro" id="IPR020846">
    <property type="entry name" value="MFS_dom"/>
</dbReference>
<organism evidence="8 9">
    <name type="scientific">Terrilactibacillus tamarindi</name>
    <dbReference type="NCBI Taxonomy" id="2599694"/>
    <lineage>
        <taxon>Bacteria</taxon>
        <taxon>Bacillati</taxon>
        <taxon>Bacillota</taxon>
        <taxon>Bacilli</taxon>
        <taxon>Bacillales</taxon>
        <taxon>Bacillaceae</taxon>
        <taxon>Terrilactibacillus</taxon>
    </lineage>
</organism>
<evidence type="ECO:0000256" key="3">
    <source>
        <dbReference type="ARBA" id="ARBA00022692"/>
    </source>
</evidence>
<dbReference type="InterPro" id="IPR011701">
    <property type="entry name" value="MFS"/>
</dbReference>
<evidence type="ECO:0000256" key="4">
    <source>
        <dbReference type="ARBA" id="ARBA00022989"/>
    </source>
</evidence>
<feature type="transmembrane region" description="Helical" evidence="6">
    <location>
        <begin position="245"/>
        <end position="263"/>
    </location>
</feature>
<reference evidence="8 9" key="1">
    <citation type="submission" date="2019-11" db="EMBL/GenBank/DDBJ databases">
        <title>Terrilactibacillus tamarindus sp. nov. BCM23-1 isolated from bark of Tamarindus indica.</title>
        <authorList>
            <person name="Kingkaew E."/>
            <person name="Tanasupawat S."/>
        </authorList>
    </citation>
    <scope>NUCLEOTIDE SEQUENCE [LARGE SCALE GENOMIC DNA]</scope>
    <source>
        <strain evidence="8 9">BCM23-1</strain>
    </source>
</reference>
<dbReference type="RefSeq" id="WP_155218945.1">
    <property type="nucleotide sequence ID" value="NZ_WNHB01000013.1"/>
</dbReference>
<dbReference type="EMBL" id="WNHB01000013">
    <property type="protein sequence ID" value="MTT32201.1"/>
    <property type="molecule type" value="Genomic_DNA"/>
</dbReference>
<dbReference type="Pfam" id="PF07690">
    <property type="entry name" value="MFS_1"/>
    <property type="match status" value="1"/>
</dbReference>
<keyword evidence="4 6" id="KW-1133">Transmembrane helix</keyword>
<dbReference type="GO" id="GO:0022857">
    <property type="term" value="F:transmembrane transporter activity"/>
    <property type="evidence" value="ECO:0007669"/>
    <property type="project" value="InterPro"/>
</dbReference>
<dbReference type="PANTHER" id="PTHR42910:SF1">
    <property type="entry name" value="MAJOR FACILITATOR SUPERFAMILY (MFS) PROFILE DOMAIN-CONTAINING PROTEIN"/>
    <property type="match status" value="1"/>
</dbReference>
<evidence type="ECO:0000313" key="9">
    <source>
        <dbReference type="Proteomes" id="UP000440978"/>
    </source>
</evidence>
<feature type="transmembrane region" description="Helical" evidence="6">
    <location>
        <begin position="270"/>
        <end position="291"/>
    </location>
</feature>
<dbReference type="SUPFAM" id="SSF103473">
    <property type="entry name" value="MFS general substrate transporter"/>
    <property type="match status" value="1"/>
</dbReference>
<dbReference type="GO" id="GO:0005886">
    <property type="term" value="C:plasma membrane"/>
    <property type="evidence" value="ECO:0007669"/>
    <property type="project" value="UniProtKB-SubCell"/>
</dbReference>
<feature type="transmembrane region" description="Helical" evidence="6">
    <location>
        <begin position="131"/>
        <end position="151"/>
    </location>
</feature>
<evidence type="ECO:0000259" key="7">
    <source>
        <dbReference type="PROSITE" id="PS50850"/>
    </source>
</evidence>
<keyword evidence="9" id="KW-1185">Reference proteome</keyword>
<evidence type="ECO:0000256" key="2">
    <source>
        <dbReference type="ARBA" id="ARBA00022448"/>
    </source>
</evidence>
<feature type="transmembrane region" description="Helical" evidence="6">
    <location>
        <begin position="7"/>
        <end position="25"/>
    </location>
</feature>
<name>A0A6N8CQ89_9BACI</name>
<dbReference type="PROSITE" id="PS50850">
    <property type="entry name" value="MFS"/>
    <property type="match status" value="1"/>
</dbReference>
<feature type="transmembrane region" description="Helical" evidence="6">
    <location>
        <begin position="366"/>
        <end position="384"/>
    </location>
</feature>
<feature type="transmembrane region" description="Helical" evidence="6">
    <location>
        <begin position="339"/>
        <end position="360"/>
    </location>
</feature>
<feature type="transmembrane region" description="Helical" evidence="6">
    <location>
        <begin position="214"/>
        <end position="233"/>
    </location>
</feature>
<dbReference type="PROSITE" id="PS51257">
    <property type="entry name" value="PROKAR_LIPOPROTEIN"/>
    <property type="match status" value="1"/>
</dbReference>
<feature type="transmembrane region" description="Helical" evidence="6">
    <location>
        <begin position="74"/>
        <end position="92"/>
    </location>
</feature>
<comment type="caution">
    <text evidence="8">The sequence shown here is derived from an EMBL/GenBank/DDBJ whole genome shotgun (WGS) entry which is preliminary data.</text>
</comment>
<dbReference type="AlphaFoldDB" id="A0A6N8CQ89"/>
<feature type="domain" description="Major facilitator superfamily (MFS) profile" evidence="7">
    <location>
        <begin position="1"/>
        <end position="390"/>
    </location>
</feature>
<feature type="transmembrane region" description="Helical" evidence="6">
    <location>
        <begin position="297"/>
        <end position="319"/>
    </location>
</feature>
<evidence type="ECO:0000256" key="6">
    <source>
        <dbReference type="SAM" id="Phobius"/>
    </source>
</evidence>
<dbReference type="Gene3D" id="1.20.1250.20">
    <property type="entry name" value="MFS general substrate transporter like domains"/>
    <property type="match status" value="2"/>
</dbReference>
<evidence type="ECO:0000313" key="8">
    <source>
        <dbReference type="EMBL" id="MTT32201.1"/>
    </source>
</evidence>
<dbReference type="OrthoDB" id="9815356at2"/>
<evidence type="ECO:0000256" key="5">
    <source>
        <dbReference type="ARBA" id="ARBA00023136"/>
    </source>
</evidence>
<protein>
    <submittedName>
        <fullName evidence="8">MFS transporter</fullName>
    </submittedName>
</protein>
<gene>
    <name evidence="8" type="ORF">GMB86_09310</name>
</gene>
<accession>A0A6N8CQ89</accession>
<dbReference type="PANTHER" id="PTHR42910">
    <property type="entry name" value="TRANSPORTER SCO4007-RELATED"/>
    <property type="match status" value="1"/>
</dbReference>
<comment type="subcellular location">
    <subcellularLocation>
        <location evidence="1">Cell membrane</location>
        <topology evidence="1">Multi-pass membrane protein</topology>
    </subcellularLocation>
</comment>
<feature type="transmembrane region" description="Helical" evidence="6">
    <location>
        <begin position="157"/>
        <end position="177"/>
    </location>
</feature>
<feature type="transmembrane region" description="Helical" evidence="6">
    <location>
        <begin position="98"/>
        <end position="119"/>
    </location>
</feature>